<dbReference type="Pfam" id="PF04434">
    <property type="entry name" value="SWIM"/>
    <property type="match status" value="1"/>
</dbReference>
<dbReference type="Proteomes" id="UP000655225">
    <property type="component" value="Unassembled WGS sequence"/>
</dbReference>
<dbReference type="GO" id="GO:0008270">
    <property type="term" value="F:zinc ion binding"/>
    <property type="evidence" value="ECO:0007669"/>
    <property type="project" value="UniProtKB-KW"/>
</dbReference>
<dbReference type="PANTHER" id="PTHR31973:SF187">
    <property type="entry name" value="MUTATOR TRANSPOSASE MUDRA PROTEIN"/>
    <property type="match status" value="1"/>
</dbReference>
<gene>
    <name evidence="7" type="ORF">HHK36_007928</name>
</gene>
<keyword evidence="3" id="KW-0862">Zinc</keyword>
<dbReference type="SMART" id="SM00575">
    <property type="entry name" value="ZnF_PMZ"/>
    <property type="match status" value="1"/>
</dbReference>
<evidence type="ECO:0000256" key="5">
    <source>
        <dbReference type="SAM" id="MobiDB-lite"/>
    </source>
</evidence>
<dbReference type="AlphaFoldDB" id="A0A834ZFH7"/>
<accession>A0A834ZFH7</accession>
<evidence type="ECO:0000256" key="1">
    <source>
        <dbReference type="ARBA" id="ARBA00022723"/>
    </source>
</evidence>
<evidence type="ECO:0000256" key="4">
    <source>
        <dbReference type="PROSITE-ProRule" id="PRU00325"/>
    </source>
</evidence>
<dbReference type="OrthoDB" id="687700at2759"/>
<feature type="domain" description="SWIM-type" evidence="6">
    <location>
        <begin position="381"/>
        <end position="413"/>
    </location>
</feature>
<organism evidence="7 8">
    <name type="scientific">Tetracentron sinense</name>
    <name type="common">Spur-leaf</name>
    <dbReference type="NCBI Taxonomy" id="13715"/>
    <lineage>
        <taxon>Eukaryota</taxon>
        <taxon>Viridiplantae</taxon>
        <taxon>Streptophyta</taxon>
        <taxon>Embryophyta</taxon>
        <taxon>Tracheophyta</taxon>
        <taxon>Spermatophyta</taxon>
        <taxon>Magnoliopsida</taxon>
        <taxon>Trochodendrales</taxon>
        <taxon>Trochodendraceae</taxon>
        <taxon>Tetracentron</taxon>
    </lineage>
</organism>
<proteinExistence type="predicted"/>
<comment type="caution">
    <text evidence="7">The sequence shown here is derived from an EMBL/GenBank/DDBJ whole genome shotgun (WGS) entry which is preliminary data.</text>
</comment>
<protein>
    <recommendedName>
        <fullName evidence="6">SWIM-type domain-containing protein</fullName>
    </recommendedName>
</protein>
<sequence>MDVTSTDNVLRMFELYQKISDIHVFLGALEIDSGDVGDNVIFDEGCDFSIDDERRVGSDNENTISVCEMVASNLRGGGQENNDVLSTRVRATKNTNATSAWIAKKLAKRLRANPTMKIDGIRSEIRETYGIETSKWKLYRARVKAKDEIEGNHGKSYNKMHVYAEVVRETNSSSLVKIEYDRLSLNVNPTFKRFFICFEAMKNRVLRKPLMKSSQKLCIKCVVGIYTIISKKKFPGLKLRNYFWVAARAYNNRVFNFAVDTMKRERKEAYEWLMEKPMHLWSRHAFDPKVRSDHVTNNMTESFNQWVGDLRGKPILILVDSIRVKLMGRIQCRYEKACSWESLVTPKIKRKMDVIKQDSRTCVFVFARGKEYEVTEGPTRFVVNFDAKSCSCRAWKIFGLPCKHSAACIARKRTNIEDYCDGYYSNETYLKAHGGIVHPLSDESTWPVGNHDQVEPPPLCRLPIRPKKNRRRELDEPTPGSQSRRSSTIKCCICKQFGHNKHTYQRGPVKSTHSSNARHQLLFGTSGGRANLEQ</sequence>
<keyword evidence="2 4" id="KW-0863">Zinc-finger</keyword>
<dbReference type="EMBL" id="JABCRI010000005">
    <property type="protein sequence ID" value="KAF8405851.1"/>
    <property type="molecule type" value="Genomic_DNA"/>
</dbReference>
<evidence type="ECO:0000259" key="6">
    <source>
        <dbReference type="PROSITE" id="PS50966"/>
    </source>
</evidence>
<dbReference type="PROSITE" id="PS50966">
    <property type="entry name" value="ZF_SWIM"/>
    <property type="match status" value="1"/>
</dbReference>
<reference evidence="7 8" key="1">
    <citation type="submission" date="2020-04" db="EMBL/GenBank/DDBJ databases">
        <title>Plant Genome Project.</title>
        <authorList>
            <person name="Zhang R.-G."/>
        </authorList>
    </citation>
    <scope>NUCLEOTIDE SEQUENCE [LARGE SCALE GENOMIC DNA]</scope>
    <source>
        <strain evidence="7">YNK0</strain>
        <tissue evidence="7">Leaf</tissue>
    </source>
</reference>
<feature type="region of interest" description="Disordered" evidence="5">
    <location>
        <begin position="503"/>
        <end position="534"/>
    </location>
</feature>
<keyword evidence="8" id="KW-1185">Reference proteome</keyword>
<evidence type="ECO:0000256" key="3">
    <source>
        <dbReference type="ARBA" id="ARBA00022833"/>
    </source>
</evidence>
<dbReference type="InterPro" id="IPR006564">
    <property type="entry name" value="Znf_PMZ"/>
</dbReference>
<name>A0A834ZFH7_TETSI</name>
<dbReference type="PANTHER" id="PTHR31973">
    <property type="entry name" value="POLYPROTEIN, PUTATIVE-RELATED"/>
    <property type="match status" value="1"/>
</dbReference>
<evidence type="ECO:0000313" key="7">
    <source>
        <dbReference type="EMBL" id="KAF8405851.1"/>
    </source>
</evidence>
<evidence type="ECO:0000256" key="2">
    <source>
        <dbReference type="ARBA" id="ARBA00022771"/>
    </source>
</evidence>
<evidence type="ECO:0000313" key="8">
    <source>
        <dbReference type="Proteomes" id="UP000655225"/>
    </source>
</evidence>
<feature type="region of interest" description="Disordered" evidence="5">
    <location>
        <begin position="449"/>
        <end position="485"/>
    </location>
</feature>
<keyword evidence="1" id="KW-0479">Metal-binding</keyword>
<dbReference type="InterPro" id="IPR007527">
    <property type="entry name" value="Znf_SWIM"/>
</dbReference>
<dbReference type="OMA" id="ENTISVC"/>